<sequence>MVSRCCIMVYICCLLEIPFVLEQPGSSLLEWHPDFQRLCKKFAIFRVFVWLGSYGGTSPKGTLLYSNYRFVEQLYLPLPDKEWDSEVSIKYVDSSGVHRVQGGPNLKATQYYPRLFGHTVAQLWEQHHGDIKLAIKNKMPLICARGANKGEMAYLYYNLLESMVALYGKMCFRRFSMSAPICIAQHISQRCHTFAEGKSLKPVLIL</sequence>
<accession>A0ABP0QJH2</accession>
<dbReference type="EMBL" id="CAXAMM010039685">
    <property type="protein sequence ID" value="CAK9088366.1"/>
    <property type="molecule type" value="Genomic_DNA"/>
</dbReference>
<feature type="chain" id="PRO_5045029491" evidence="1">
    <location>
        <begin position="23"/>
        <end position="206"/>
    </location>
</feature>
<dbReference type="EMBL" id="CAXAMM010039696">
    <property type="protein sequence ID" value="CAK9088425.1"/>
    <property type="molecule type" value="Genomic_DNA"/>
</dbReference>
<evidence type="ECO:0000256" key="1">
    <source>
        <dbReference type="SAM" id="SignalP"/>
    </source>
</evidence>
<evidence type="ECO:0000313" key="4">
    <source>
        <dbReference type="Proteomes" id="UP001642464"/>
    </source>
</evidence>
<proteinExistence type="predicted"/>
<protein>
    <submittedName>
        <fullName evidence="2">Uncharacterized protein</fullName>
    </submittedName>
</protein>
<evidence type="ECO:0000313" key="3">
    <source>
        <dbReference type="EMBL" id="CAK9088425.1"/>
    </source>
</evidence>
<evidence type="ECO:0000313" key="2">
    <source>
        <dbReference type="EMBL" id="CAK9088366.1"/>
    </source>
</evidence>
<feature type="signal peptide" evidence="1">
    <location>
        <begin position="1"/>
        <end position="22"/>
    </location>
</feature>
<keyword evidence="4" id="KW-1185">Reference proteome</keyword>
<dbReference type="Proteomes" id="UP001642464">
    <property type="component" value="Unassembled WGS sequence"/>
</dbReference>
<comment type="caution">
    <text evidence="2">The sequence shown here is derived from an EMBL/GenBank/DDBJ whole genome shotgun (WGS) entry which is preliminary data.</text>
</comment>
<name>A0ABP0QJH2_9DINO</name>
<reference evidence="2 4" key="1">
    <citation type="submission" date="2024-02" db="EMBL/GenBank/DDBJ databases">
        <authorList>
            <person name="Chen Y."/>
            <person name="Shah S."/>
            <person name="Dougan E. K."/>
            <person name="Thang M."/>
            <person name="Chan C."/>
        </authorList>
    </citation>
    <scope>NUCLEOTIDE SEQUENCE [LARGE SCALE GENOMIC DNA]</scope>
</reference>
<keyword evidence="1" id="KW-0732">Signal</keyword>
<gene>
    <name evidence="2" type="ORF">SCF082_LOCUS41732</name>
    <name evidence="3" type="ORF">SCF082_LOCUS41759</name>
</gene>
<organism evidence="2 4">
    <name type="scientific">Durusdinium trenchii</name>
    <dbReference type="NCBI Taxonomy" id="1381693"/>
    <lineage>
        <taxon>Eukaryota</taxon>
        <taxon>Sar</taxon>
        <taxon>Alveolata</taxon>
        <taxon>Dinophyceae</taxon>
        <taxon>Suessiales</taxon>
        <taxon>Symbiodiniaceae</taxon>
        <taxon>Durusdinium</taxon>
    </lineage>
</organism>